<name>A0ACC1X1J4_MELAZ</name>
<accession>A0ACC1X1J4</accession>
<sequence>VSQMARENMTNDPIMIQSSIALLQERFRQLQRVKEMREERELHRMQCSYYYCYEPSSRFFFHFLPPTPQVWSNNSQSKLLLLHHDDHFQCMETPLLTPAMSTTTSSTHASAKNLETCNFDDVDTSLHL</sequence>
<evidence type="ECO:0000313" key="2">
    <source>
        <dbReference type="Proteomes" id="UP001164539"/>
    </source>
</evidence>
<dbReference type="EMBL" id="CM051406">
    <property type="protein sequence ID" value="KAJ4704070.1"/>
    <property type="molecule type" value="Genomic_DNA"/>
</dbReference>
<proteinExistence type="predicted"/>
<keyword evidence="2" id="KW-1185">Reference proteome</keyword>
<reference evidence="1 2" key="1">
    <citation type="journal article" date="2023" name="Science">
        <title>Complex scaffold remodeling in plant triterpene biosynthesis.</title>
        <authorList>
            <person name="De La Pena R."/>
            <person name="Hodgson H."/>
            <person name="Liu J.C."/>
            <person name="Stephenson M.J."/>
            <person name="Martin A.C."/>
            <person name="Owen C."/>
            <person name="Harkess A."/>
            <person name="Leebens-Mack J."/>
            <person name="Jimenez L.E."/>
            <person name="Osbourn A."/>
            <person name="Sattely E.S."/>
        </authorList>
    </citation>
    <scope>NUCLEOTIDE SEQUENCE [LARGE SCALE GENOMIC DNA]</scope>
    <source>
        <strain evidence="2">cv. JPN11</strain>
        <tissue evidence="1">Leaf</tissue>
    </source>
</reference>
<dbReference type="Proteomes" id="UP001164539">
    <property type="component" value="Chromosome 13"/>
</dbReference>
<gene>
    <name evidence="1" type="ORF">OWV82_023883</name>
</gene>
<evidence type="ECO:0000313" key="1">
    <source>
        <dbReference type="EMBL" id="KAJ4704070.1"/>
    </source>
</evidence>
<protein>
    <submittedName>
        <fullName evidence="1">Counting factor-associated protein like</fullName>
    </submittedName>
</protein>
<organism evidence="1 2">
    <name type="scientific">Melia azedarach</name>
    <name type="common">Chinaberry tree</name>
    <dbReference type="NCBI Taxonomy" id="155640"/>
    <lineage>
        <taxon>Eukaryota</taxon>
        <taxon>Viridiplantae</taxon>
        <taxon>Streptophyta</taxon>
        <taxon>Embryophyta</taxon>
        <taxon>Tracheophyta</taxon>
        <taxon>Spermatophyta</taxon>
        <taxon>Magnoliopsida</taxon>
        <taxon>eudicotyledons</taxon>
        <taxon>Gunneridae</taxon>
        <taxon>Pentapetalae</taxon>
        <taxon>rosids</taxon>
        <taxon>malvids</taxon>
        <taxon>Sapindales</taxon>
        <taxon>Meliaceae</taxon>
        <taxon>Melia</taxon>
    </lineage>
</organism>
<feature type="non-terminal residue" evidence="1">
    <location>
        <position position="1"/>
    </location>
</feature>
<comment type="caution">
    <text evidence="1">The sequence shown here is derived from an EMBL/GenBank/DDBJ whole genome shotgun (WGS) entry which is preliminary data.</text>
</comment>